<evidence type="ECO:0000313" key="2">
    <source>
        <dbReference type="Proteomes" id="UP000580250"/>
    </source>
</evidence>
<dbReference type="AlphaFoldDB" id="A0A6V7X1F1"/>
<evidence type="ECO:0000313" key="1">
    <source>
        <dbReference type="EMBL" id="CAD2193140.1"/>
    </source>
</evidence>
<accession>A0A6V7X1F1</accession>
<dbReference type="EMBL" id="CAJEWN010001007">
    <property type="protein sequence ID" value="CAD2193140.1"/>
    <property type="molecule type" value="Genomic_DNA"/>
</dbReference>
<sequence>MKMTLLLLFVKKNWERFVLLKHFLYALMKKKTFNRRKMSSNESWQIPLWIIWKKIKIFYLMKHLLIH</sequence>
<organism evidence="1 2">
    <name type="scientific">Meloidogyne enterolobii</name>
    <name type="common">Root-knot nematode worm</name>
    <name type="synonym">Meloidogyne mayaguensis</name>
    <dbReference type="NCBI Taxonomy" id="390850"/>
    <lineage>
        <taxon>Eukaryota</taxon>
        <taxon>Metazoa</taxon>
        <taxon>Ecdysozoa</taxon>
        <taxon>Nematoda</taxon>
        <taxon>Chromadorea</taxon>
        <taxon>Rhabditida</taxon>
        <taxon>Tylenchina</taxon>
        <taxon>Tylenchomorpha</taxon>
        <taxon>Tylenchoidea</taxon>
        <taxon>Meloidogynidae</taxon>
        <taxon>Meloidogyninae</taxon>
        <taxon>Meloidogyne</taxon>
    </lineage>
</organism>
<proteinExistence type="predicted"/>
<protein>
    <submittedName>
        <fullName evidence="1">Uncharacterized protein</fullName>
    </submittedName>
</protein>
<reference evidence="1 2" key="1">
    <citation type="submission" date="2020-08" db="EMBL/GenBank/DDBJ databases">
        <authorList>
            <person name="Koutsovoulos G."/>
            <person name="Danchin GJ E."/>
        </authorList>
    </citation>
    <scope>NUCLEOTIDE SEQUENCE [LARGE SCALE GENOMIC DNA]</scope>
</reference>
<gene>
    <name evidence="1" type="ORF">MENT_LOCUS46070</name>
</gene>
<name>A0A6V7X1F1_MELEN</name>
<comment type="caution">
    <text evidence="1">The sequence shown here is derived from an EMBL/GenBank/DDBJ whole genome shotgun (WGS) entry which is preliminary data.</text>
</comment>
<dbReference type="Proteomes" id="UP000580250">
    <property type="component" value="Unassembled WGS sequence"/>
</dbReference>